<evidence type="ECO:0000256" key="2">
    <source>
        <dbReference type="ARBA" id="ARBA00023125"/>
    </source>
</evidence>
<dbReference type="Pfam" id="PF00027">
    <property type="entry name" value="cNMP_binding"/>
    <property type="match status" value="1"/>
</dbReference>
<dbReference type="InterPro" id="IPR012318">
    <property type="entry name" value="HTH_CRP"/>
</dbReference>
<dbReference type="PROSITE" id="PS51063">
    <property type="entry name" value="HTH_CRP_2"/>
    <property type="match status" value="1"/>
</dbReference>
<dbReference type="Proteomes" id="UP000272729">
    <property type="component" value="Unassembled WGS sequence"/>
</dbReference>
<accession>A0A495XIV1</accession>
<evidence type="ECO:0000313" key="6">
    <source>
        <dbReference type="EMBL" id="RKT72423.1"/>
    </source>
</evidence>
<dbReference type="InterPro" id="IPR014710">
    <property type="entry name" value="RmlC-like_jellyroll"/>
</dbReference>
<keyword evidence="1" id="KW-0805">Transcription regulation</keyword>
<dbReference type="SUPFAM" id="SSF46785">
    <property type="entry name" value="Winged helix' DNA-binding domain"/>
    <property type="match status" value="1"/>
</dbReference>
<dbReference type="Pfam" id="PF13545">
    <property type="entry name" value="HTH_Crp_2"/>
    <property type="match status" value="1"/>
</dbReference>
<evidence type="ECO:0000256" key="3">
    <source>
        <dbReference type="ARBA" id="ARBA00023163"/>
    </source>
</evidence>
<dbReference type="GO" id="GO:0003677">
    <property type="term" value="F:DNA binding"/>
    <property type="evidence" value="ECO:0007669"/>
    <property type="project" value="UniProtKB-KW"/>
</dbReference>
<comment type="caution">
    <text evidence="6">The sequence shown here is derived from an EMBL/GenBank/DDBJ whole genome shotgun (WGS) entry which is preliminary data.</text>
</comment>
<dbReference type="PANTHER" id="PTHR24567:SF68">
    <property type="entry name" value="DNA-BINDING TRANSCRIPTIONAL DUAL REGULATOR CRP"/>
    <property type="match status" value="1"/>
</dbReference>
<organism evidence="6 7">
    <name type="scientific">Saccharothrix variisporea</name>
    <dbReference type="NCBI Taxonomy" id="543527"/>
    <lineage>
        <taxon>Bacteria</taxon>
        <taxon>Bacillati</taxon>
        <taxon>Actinomycetota</taxon>
        <taxon>Actinomycetes</taxon>
        <taxon>Pseudonocardiales</taxon>
        <taxon>Pseudonocardiaceae</taxon>
        <taxon>Saccharothrix</taxon>
    </lineage>
</organism>
<reference evidence="6 7" key="1">
    <citation type="submission" date="2018-10" db="EMBL/GenBank/DDBJ databases">
        <title>Sequencing the genomes of 1000 actinobacteria strains.</title>
        <authorList>
            <person name="Klenk H.-P."/>
        </authorList>
    </citation>
    <scope>NUCLEOTIDE SEQUENCE [LARGE SCALE GENOMIC DNA]</scope>
    <source>
        <strain evidence="6 7">DSM 43911</strain>
    </source>
</reference>
<dbReference type="SMART" id="SM00100">
    <property type="entry name" value="cNMP"/>
    <property type="match status" value="1"/>
</dbReference>
<keyword evidence="2" id="KW-0238">DNA-binding</keyword>
<evidence type="ECO:0000259" key="5">
    <source>
        <dbReference type="PROSITE" id="PS51063"/>
    </source>
</evidence>
<dbReference type="PANTHER" id="PTHR24567">
    <property type="entry name" value="CRP FAMILY TRANSCRIPTIONAL REGULATORY PROTEIN"/>
    <property type="match status" value="1"/>
</dbReference>
<dbReference type="SUPFAM" id="SSF51206">
    <property type="entry name" value="cAMP-binding domain-like"/>
    <property type="match status" value="1"/>
</dbReference>
<dbReference type="GO" id="GO:0003700">
    <property type="term" value="F:DNA-binding transcription factor activity"/>
    <property type="evidence" value="ECO:0007669"/>
    <property type="project" value="TreeGrafter"/>
</dbReference>
<name>A0A495XIV1_9PSEU</name>
<proteinExistence type="predicted"/>
<dbReference type="PROSITE" id="PS50042">
    <property type="entry name" value="CNMP_BINDING_3"/>
    <property type="match status" value="1"/>
</dbReference>
<dbReference type="InterPro" id="IPR050397">
    <property type="entry name" value="Env_Response_Regulators"/>
</dbReference>
<keyword evidence="3" id="KW-0804">Transcription</keyword>
<dbReference type="AlphaFoldDB" id="A0A495XIV1"/>
<feature type="domain" description="Cyclic nucleotide-binding" evidence="4">
    <location>
        <begin position="78"/>
        <end position="163"/>
    </location>
</feature>
<evidence type="ECO:0000256" key="1">
    <source>
        <dbReference type="ARBA" id="ARBA00023015"/>
    </source>
</evidence>
<dbReference type="GO" id="GO:0005829">
    <property type="term" value="C:cytosol"/>
    <property type="evidence" value="ECO:0007669"/>
    <property type="project" value="TreeGrafter"/>
</dbReference>
<protein>
    <submittedName>
        <fullName evidence="6">CRP-like cAMP-binding protein</fullName>
    </submittedName>
</protein>
<gene>
    <name evidence="6" type="ORF">DFJ66_5734</name>
</gene>
<feature type="domain" description="HTH crp-type" evidence="5">
    <location>
        <begin position="212"/>
        <end position="286"/>
    </location>
</feature>
<dbReference type="Gene3D" id="2.60.120.10">
    <property type="entry name" value="Jelly Rolls"/>
    <property type="match status" value="1"/>
</dbReference>
<keyword evidence="7" id="KW-1185">Reference proteome</keyword>
<dbReference type="InterPro" id="IPR036390">
    <property type="entry name" value="WH_DNA-bd_sf"/>
</dbReference>
<evidence type="ECO:0000313" key="7">
    <source>
        <dbReference type="Proteomes" id="UP000272729"/>
    </source>
</evidence>
<dbReference type="InterPro" id="IPR018490">
    <property type="entry name" value="cNMP-bd_dom_sf"/>
</dbReference>
<dbReference type="InterPro" id="IPR000595">
    <property type="entry name" value="cNMP-bd_dom"/>
</dbReference>
<evidence type="ECO:0000259" key="4">
    <source>
        <dbReference type="PROSITE" id="PS50042"/>
    </source>
</evidence>
<sequence length="319" mass="34389">MSEPTEPISVDAATATRLIEGSSFGTVDSRTLRGRTPKAVVDGVVDRVSRLPRPAPPLLGVQVPTADPPQPVWPTQSLLGRLRTFTRDELLSVGTVVRYPADRVVVQQGATDDHALLLLDGIVKVQITDETGDTALLGVRGPGDLVGEMAALDRKPRSATVVTCGDVIAKLITSTELMVFLHRRNDAFIALITLLNERLRWANDRRRDFLSRPAAERVARVLAELVLTYGREEQVGWTLGIPLTKVELASIAGMKPRTAEKAFSDLRKAGVVVSHLRRDVLVPDLAALRAFAGLPTATTRSIQVGEEVIGSLHAAGVGE</sequence>
<dbReference type="EMBL" id="RBXR01000001">
    <property type="protein sequence ID" value="RKT72423.1"/>
    <property type="molecule type" value="Genomic_DNA"/>
</dbReference>
<dbReference type="CDD" id="cd00038">
    <property type="entry name" value="CAP_ED"/>
    <property type="match status" value="1"/>
</dbReference>